<protein>
    <submittedName>
        <fullName evidence="1">Cytidyltransferase</fullName>
    </submittedName>
</protein>
<gene>
    <name evidence="1" type="ORF">COV08_02460</name>
</gene>
<dbReference type="PANTHER" id="PTHR21485:SF6">
    <property type="entry name" value="N-ACYLNEURAMINATE CYTIDYLYLTRANSFERASE-RELATED"/>
    <property type="match status" value="1"/>
</dbReference>
<dbReference type="InterPro" id="IPR029044">
    <property type="entry name" value="Nucleotide-diphossugar_trans"/>
</dbReference>
<dbReference type="InterPro" id="IPR003329">
    <property type="entry name" value="Cytidylyl_trans"/>
</dbReference>
<comment type="caution">
    <text evidence="1">The sequence shown here is derived from an EMBL/GenBank/DDBJ whole genome shotgun (WGS) entry which is preliminary data.</text>
</comment>
<reference evidence="1 2" key="1">
    <citation type="submission" date="2017-09" db="EMBL/GenBank/DDBJ databases">
        <title>Depth-based differentiation of microbial function through sediment-hosted aquifers and enrichment of novel symbionts in the deep terrestrial subsurface.</title>
        <authorList>
            <person name="Probst A.J."/>
            <person name="Ladd B."/>
            <person name="Jarett J.K."/>
            <person name="Geller-Mcgrath D.E."/>
            <person name="Sieber C.M."/>
            <person name="Emerson J.B."/>
            <person name="Anantharaman K."/>
            <person name="Thomas B.C."/>
            <person name="Malmstrom R."/>
            <person name="Stieglmeier M."/>
            <person name="Klingl A."/>
            <person name="Woyke T."/>
            <person name="Ryan C.M."/>
            <person name="Banfield J.F."/>
        </authorList>
    </citation>
    <scope>NUCLEOTIDE SEQUENCE [LARGE SCALE GENOMIC DNA]</scope>
    <source>
        <strain evidence="1">CG10_big_fil_rev_8_21_14_0_10_49_38</strain>
    </source>
</reference>
<dbReference type="InterPro" id="IPR050793">
    <property type="entry name" value="CMP-NeuNAc_synthase"/>
</dbReference>
<dbReference type="AlphaFoldDB" id="A0A2H0RHM0"/>
<sequence length="241" mass="27513">MINNLSVFALIPARGGSRRIPKKNIRKLAGKPLVCYSIEEAKKSRYIDRLILSSDDAEIVSIAQENGCDAPFIRPQKFAGDDVTDFPVFVHALKWLEEHESYIPDIVVQLRPTSPLRTADQIDAAIELLARHSEADSVRTVAEPEQSPYKMYRIGNAGYLEPLLQPEGEEEPFNLPNAKLPKAYKHVGYVDVMWRSTIMEKGQMTGKKVLPLFLEEAYSGINTQQDWEYYEFLIEKKRKKN</sequence>
<dbReference type="PANTHER" id="PTHR21485">
    <property type="entry name" value="HAD SUPERFAMILY MEMBERS CMAS AND KDSC"/>
    <property type="match status" value="1"/>
</dbReference>
<dbReference type="EMBL" id="PCYK01000020">
    <property type="protein sequence ID" value="PIR45926.1"/>
    <property type="molecule type" value="Genomic_DNA"/>
</dbReference>
<accession>A0A2H0RHM0</accession>
<dbReference type="CDD" id="cd02513">
    <property type="entry name" value="CMP-NeuAc_Synthase"/>
    <property type="match status" value="1"/>
</dbReference>
<dbReference type="Gene3D" id="3.90.550.10">
    <property type="entry name" value="Spore Coat Polysaccharide Biosynthesis Protein SpsA, Chain A"/>
    <property type="match status" value="1"/>
</dbReference>
<evidence type="ECO:0000313" key="1">
    <source>
        <dbReference type="EMBL" id="PIR45926.1"/>
    </source>
</evidence>
<name>A0A2H0RHM0_9BACT</name>
<dbReference type="GO" id="GO:0008781">
    <property type="term" value="F:N-acylneuraminate cytidylyltransferase activity"/>
    <property type="evidence" value="ECO:0007669"/>
    <property type="project" value="TreeGrafter"/>
</dbReference>
<evidence type="ECO:0000313" key="2">
    <source>
        <dbReference type="Proteomes" id="UP000230431"/>
    </source>
</evidence>
<dbReference type="Pfam" id="PF02348">
    <property type="entry name" value="CTP_transf_3"/>
    <property type="match status" value="1"/>
</dbReference>
<proteinExistence type="predicted"/>
<organism evidence="1 2">
    <name type="scientific">Candidatus Vogelbacteria bacterium CG10_big_fil_rev_8_21_14_0_10_49_38</name>
    <dbReference type="NCBI Taxonomy" id="1975043"/>
    <lineage>
        <taxon>Bacteria</taxon>
        <taxon>Candidatus Vogeliibacteriota</taxon>
    </lineage>
</organism>
<keyword evidence="1" id="KW-0808">Transferase</keyword>
<dbReference type="SUPFAM" id="SSF53448">
    <property type="entry name" value="Nucleotide-diphospho-sugar transferases"/>
    <property type="match status" value="1"/>
</dbReference>
<dbReference type="Proteomes" id="UP000230431">
    <property type="component" value="Unassembled WGS sequence"/>
</dbReference>